<evidence type="ECO:0000313" key="1">
    <source>
        <dbReference type="EMBL" id="RRT57923.1"/>
    </source>
</evidence>
<reference evidence="1 2" key="1">
    <citation type="journal article" date="2014" name="Agronomy (Basel)">
        <title>A Draft Genome Sequence for Ensete ventricosum, the Drought-Tolerant Tree Against Hunger.</title>
        <authorList>
            <person name="Harrison J."/>
            <person name="Moore K.A."/>
            <person name="Paszkiewicz K."/>
            <person name="Jones T."/>
            <person name="Grant M."/>
            <person name="Ambacheew D."/>
            <person name="Muzemil S."/>
            <person name="Studholme D.J."/>
        </authorList>
    </citation>
    <scope>NUCLEOTIDE SEQUENCE [LARGE SCALE GENOMIC DNA]</scope>
</reference>
<organism evidence="1 2">
    <name type="scientific">Ensete ventricosum</name>
    <name type="common">Abyssinian banana</name>
    <name type="synonym">Musa ensete</name>
    <dbReference type="NCBI Taxonomy" id="4639"/>
    <lineage>
        <taxon>Eukaryota</taxon>
        <taxon>Viridiplantae</taxon>
        <taxon>Streptophyta</taxon>
        <taxon>Embryophyta</taxon>
        <taxon>Tracheophyta</taxon>
        <taxon>Spermatophyta</taxon>
        <taxon>Magnoliopsida</taxon>
        <taxon>Liliopsida</taxon>
        <taxon>Zingiberales</taxon>
        <taxon>Musaceae</taxon>
        <taxon>Ensete</taxon>
    </lineage>
</organism>
<name>A0A426Z1T0_ENSVE</name>
<sequence length="248" mass="27735">MSNGNKFSRPTSFYLSFTHYCYSLNHPKHRCYCLLYRYFSVDSFSAKPQPPADSSSAKSRPLFPDKNIATICPCRCPSLLHPSSASTGLASLSLNLTDTYCCHRWSRFAIIFQLAAPVALDPSLQPTHTHSSMRSRERITELVIPTNILNSSRRSIAGFEMTALTYRSCEVACCLPCLEAIVPQPRHEDTHCIPSRPACLSFSLFHYTALHICLSLALPLRLRSGPFPRSLLRCEAVVVVGLQQPPEQ</sequence>
<dbReference type="EMBL" id="AMZH03008939">
    <property type="protein sequence ID" value="RRT57923.1"/>
    <property type="molecule type" value="Genomic_DNA"/>
</dbReference>
<accession>A0A426Z1T0</accession>
<gene>
    <name evidence="1" type="ORF">B296_00019861</name>
</gene>
<comment type="caution">
    <text evidence="1">The sequence shown here is derived from an EMBL/GenBank/DDBJ whole genome shotgun (WGS) entry which is preliminary data.</text>
</comment>
<protein>
    <submittedName>
        <fullName evidence="1">Uncharacterized protein</fullName>
    </submittedName>
</protein>
<evidence type="ECO:0000313" key="2">
    <source>
        <dbReference type="Proteomes" id="UP000287651"/>
    </source>
</evidence>
<dbReference type="Proteomes" id="UP000287651">
    <property type="component" value="Unassembled WGS sequence"/>
</dbReference>
<proteinExistence type="predicted"/>
<dbReference type="AlphaFoldDB" id="A0A426Z1T0"/>